<dbReference type="Proteomes" id="UP000695000">
    <property type="component" value="Unplaced"/>
</dbReference>
<dbReference type="Gene3D" id="3.40.50.720">
    <property type="entry name" value="NAD(P)-binding Rossmann-like Domain"/>
    <property type="match status" value="1"/>
</dbReference>
<keyword evidence="2" id="KW-0560">Oxidoreductase</keyword>
<dbReference type="InterPro" id="IPR036291">
    <property type="entry name" value="NAD(P)-bd_dom_sf"/>
</dbReference>
<dbReference type="PANTHER" id="PTHR44229:SF8">
    <property type="entry name" value="ALCOHOL DEHYDROGENASE-RELATED"/>
    <property type="match status" value="1"/>
</dbReference>
<dbReference type="Pfam" id="PF00106">
    <property type="entry name" value="adh_short"/>
    <property type="match status" value="1"/>
</dbReference>
<dbReference type="RefSeq" id="XP_017769399.1">
    <property type="nucleotide sequence ID" value="XM_017913910.1"/>
</dbReference>
<protein>
    <submittedName>
        <fullName evidence="5">Alcohol dehydrogenase 2-like</fullName>
    </submittedName>
</protein>
<dbReference type="PANTHER" id="PTHR44229">
    <property type="entry name" value="15-HYDROXYPROSTAGLANDIN DEHYDROGENASE [NAD(+)]"/>
    <property type="match status" value="1"/>
</dbReference>
<sequence>MNLSGKVALITGGANGIGLEIVKRLIQANIQGITVLDLDDVSGKNIENEFGLNKIQFLTVDVRNESEFRGAFEKTISKFGHLDIVINNAGICNDQKVDETIDVNAKACMKGMLLGFEFMGKNKSGTGGIIINTSSIVGIHPTFALPLYSATKNFIVCLTRCYGQPFYYDLTGVKVMTVAPGATETRIFQEFGYSKDFEGLPEFSLSTSPNITVQTTEIVGDVFMNILKEGNNGSVWIINNSKPAYEEKNLPVFIENLPM</sequence>
<gene>
    <name evidence="5" type="primary">LOC108557406</name>
</gene>
<evidence type="ECO:0000313" key="4">
    <source>
        <dbReference type="Proteomes" id="UP000695000"/>
    </source>
</evidence>
<evidence type="ECO:0000313" key="5">
    <source>
        <dbReference type="RefSeq" id="XP_017769399.1"/>
    </source>
</evidence>
<evidence type="ECO:0000256" key="3">
    <source>
        <dbReference type="RuleBase" id="RU000363"/>
    </source>
</evidence>
<comment type="similarity">
    <text evidence="1 3">Belongs to the short-chain dehydrogenases/reductases (SDR) family.</text>
</comment>
<dbReference type="PRINTS" id="PR00080">
    <property type="entry name" value="SDRFAMILY"/>
</dbReference>
<organism evidence="4 5">
    <name type="scientific">Nicrophorus vespilloides</name>
    <name type="common">Boreal carrion beetle</name>
    <dbReference type="NCBI Taxonomy" id="110193"/>
    <lineage>
        <taxon>Eukaryota</taxon>
        <taxon>Metazoa</taxon>
        <taxon>Ecdysozoa</taxon>
        <taxon>Arthropoda</taxon>
        <taxon>Hexapoda</taxon>
        <taxon>Insecta</taxon>
        <taxon>Pterygota</taxon>
        <taxon>Neoptera</taxon>
        <taxon>Endopterygota</taxon>
        <taxon>Coleoptera</taxon>
        <taxon>Polyphaga</taxon>
        <taxon>Staphyliniformia</taxon>
        <taxon>Silphidae</taxon>
        <taxon>Nicrophorinae</taxon>
        <taxon>Nicrophorus</taxon>
    </lineage>
</organism>
<evidence type="ECO:0000256" key="1">
    <source>
        <dbReference type="ARBA" id="ARBA00006484"/>
    </source>
</evidence>
<proteinExistence type="inferred from homology"/>
<dbReference type="InterPro" id="IPR020904">
    <property type="entry name" value="Sc_DH/Rdtase_CS"/>
</dbReference>
<evidence type="ECO:0000256" key="2">
    <source>
        <dbReference type="ARBA" id="ARBA00023002"/>
    </source>
</evidence>
<name>A0ABM1M499_NICVS</name>
<dbReference type="SUPFAM" id="SSF51735">
    <property type="entry name" value="NAD(P)-binding Rossmann-fold domains"/>
    <property type="match status" value="1"/>
</dbReference>
<accession>A0ABM1M499</accession>
<dbReference type="InterPro" id="IPR002347">
    <property type="entry name" value="SDR_fam"/>
</dbReference>
<dbReference type="GeneID" id="108557406"/>
<reference evidence="5" key="1">
    <citation type="submission" date="2025-08" db="UniProtKB">
        <authorList>
            <consortium name="RefSeq"/>
        </authorList>
    </citation>
    <scope>IDENTIFICATION</scope>
    <source>
        <tissue evidence="5">Whole Larva</tissue>
    </source>
</reference>
<keyword evidence="4" id="KW-1185">Reference proteome</keyword>
<dbReference type="PRINTS" id="PR00081">
    <property type="entry name" value="GDHRDH"/>
</dbReference>
<dbReference type="PROSITE" id="PS00061">
    <property type="entry name" value="ADH_SHORT"/>
    <property type="match status" value="1"/>
</dbReference>